<keyword evidence="2 3" id="KW-0040">ANK repeat</keyword>
<evidence type="ECO:0000256" key="3">
    <source>
        <dbReference type="PROSITE-ProRule" id="PRU00023"/>
    </source>
</evidence>
<evidence type="ECO:0000256" key="1">
    <source>
        <dbReference type="ARBA" id="ARBA00022737"/>
    </source>
</evidence>
<keyword evidence="1" id="KW-0677">Repeat</keyword>
<proteinExistence type="predicted"/>
<feature type="repeat" description="ANK" evidence="3">
    <location>
        <begin position="343"/>
        <end position="376"/>
    </location>
</feature>
<accession>A0AAD7UNV8</accession>
<evidence type="ECO:0000313" key="4">
    <source>
        <dbReference type="EMBL" id="KAJ8613581.1"/>
    </source>
</evidence>
<gene>
    <name evidence="4" type="ORF">CTAYLR_006152</name>
</gene>
<dbReference type="AlphaFoldDB" id="A0AAD7UNV8"/>
<dbReference type="PANTHER" id="PTHR24201:SF2">
    <property type="entry name" value="ANKYRIN REPEAT DOMAIN-CONTAINING PROTEIN 42"/>
    <property type="match status" value="1"/>
</dbReference>
<name>A0AAD7UNV8_9STRA</name>
<dbReference type="Proteomes" id="UP001230188">
    <property type="component" value="Unassembled WGS sequence"/>
</dbReference>
<dbReference type="InterPro" id="IPR036770">
    <property type="entry name" value="Ankyrin_rpt-contain_sf"/>
</dbReference>
<dbReference type="PANTHER" id="PTHR24201">
    <property type="entry name" value="ANK_REP_REGION DOMAIN-CONTAINING PROTEIN"/>
    <property type="match status" value="1"/>
</dbReference>
<sequence length="416" mass="45890">MAEVRPAEEERVHAIVDGGRAANVFTSLSAVPLIGGVCDVAKKILDDVREYEGNAEDAAEAGRCVLDVLDFLLVLTRREDALPEKREDKVREAMEDLELLLGDFKAAVQEFGTRGFFKRAWNLRKYNVGTLSRIDGMIRDKLDFLANLYGLARDARVVQHSPRVMPYKLEAVLLKYVDERHDSDEKALQDAATVGGVHPEETRAALAALDYSQDQSPPLLEEKNYSRLKELIFLLKRAVERGDAAAVRLAGKTVSEVMAKTCLLTIYRKCLVVQLLAASFADDAKTIGALLERAPEIIHEMLSDVGGAALALSALHISAMRGNIDAVKKLKNMNGDFTIPDACKRTPLHHAAARGHAKVISYFLLHCGVDVNAKDRDDWTALMCASHEGFLNVVERLVEIGYADVNSGRLNDHANF</sequence>
<dbReference type="SUPFAM" id="SSF48403">
    <property type="entry name" value="Ankyrin repeat"/>
    <property type="match status" value="1"/>
</dbReference>
<dbReference type="Pfam" id="PF12796">
    <property type="entry name" value="Ank_2"/>
    <property type="match status" value="1"/>
</dbReference>
<dbReference type="Gene3D" id="1.25.40.20">
    <property type="entry name" value="Ankyrin repeat-containing domain"/>
    <property type="match status" value="1"/>
</dbReference>
<organism evidence="4 5">
    <name type="scientific">Chrysophaeum taylorii</name>
    <dbReference type="NCBI Taxonomy" id="2483200"/>
    <lineage>
        <taxon>Eukaryota</taxon>
        <taxon>Sar</taxon>
        <taxon>Stramenopiles</taxon>
        <taxon>Ochrophyta</taxon>
        <taxon>Pelagophyceae</taxon>
        <taxon>Pelagomonadales</taxon>
        <taxon>Pelagomonadaceae</taxon>
        <taxon>Chrysophaeum</taxon>
    </lineage>
</organism>
<evidence type="ECO:0000256" key="2">
    <source>
        <dbReference type="ARBA" id="ARBA00023043"/>
    </source>
</evidence>
<dbReference type="PROSITE" id="PS50088">
    <property type="entry name" value="ANK_REPEAT"/>
    <property type="match status" value="1"/>
</dbReference>
<dbReference type="SMART" id="SM00248">
    <property type="entry name" value="ANK"/>
    <property type="match status" value="3"/>
</dbReference>
<dbReference type="PROSITE" id="PS50297">
    <property type="entry name" value="ANK_REP_REGION"/>
    <property type="match status" value="1"/>
</dbReference>
<comment type="caution">
    <text evidence="4">The sequence shown here is derived from an EMBL/GenBank/DDBJ whole genome shotgun (WGS) entry which is preliminary data.</text>
</comment>
<dbReference type="EMBL" id="JAQMWT010000027">
    <property type="protein sequence ID" value="KAJ8613581.1"/>
    <property type="molecule type" value="Genomic_DNA"/>
</dbReference>
<reference evidence="4" key="1">
    <citation type="submission" date="2023-01" db="EMBL/GenBank/DDBJ databases">
        <title>Metagenome sequencing of chrysophaentin producing Chrysophaeum taylorii.</title>
        <authorList>
            <person name="Davison J."/>
            <person name="Bewley C."/>
        </authorList>
    </citation>
    <scope>NUCLEOTIDE SEQUENCE</scope>
    <source>
        <strain evidence="4">NIES-1699</strain>
    </source>
</reference>
<dbReference type="InterPro" id="IPR002110">
    <property type="entry name" value="Ankyrin_rpt"/>
</dbReference>
<keyword evidence="5" id="KW-1185">Reference proteome</keyword>
<dbReference type="PRINTS" id="PR01415">
    <property type="entry name" value="ANKYRIN"/>
</dbReference>
<dbReference type="InterPro" id="IPR050776">
    <property type="entry name" value="Ank_Repeat/CDKN_Inhibitor"/>
</dbReference>
<evidence type="ECO:0000313" key="5">
    <source>
        <dbReference type="Proteomes" id="UP001230188"/>
    </source>
</evidence>
<protein>
    <submittedName>
        <fullName evidence="4">Uncharacterized protein</fullName>
    </submittedName>
</protein>